<sequence>MNQHIVTRMARREAAAHLLVASTALSVRINLFARTCPWCGAGQADALARASALPIRGWKPGYDWAPESHGHPTLEILGCEALTARSLLPLGAAAHHFPELRNGRFRSRAVTWLELGSISAVDAAERWIDYLLVASGTANTLPPTCETETLTLPAASRSFAPGVAHEDSLAPHFLTPHHDASAELNQLYLDTRADAVRRLGGFAVQDSY</sequence>
<reference evidence="1 2" key="1">
    <citation type="submission" date="2016-10" db="EMBL/GenBank/DDBJ databases">
        <authorList>
            <person name="de Groot N.N."/>
        </authorList>
    </citation>
    <scope>NUCLEOTIDE SEQUENCE [LARGE SCALE GENOMIC DNA]</scope>
    <source>
        <strain evidence="1 2">CPCC 202699</strain>
    </source>
</reference>
<protein>
    <submittedName>
        <fullName evidence="1">Uncharacterized protein</fullName>
    </submittedName>
</protein>
<organism evidence="1 2">
    <name type="scientific">Amycolatopsis xylanica</name>
    <dbReference type="NCBI Taxonomy" id="589385"/>
    <lineage>
        <taxon>Bacteria</taxon>
        <taxon>Bacillati</taxon>
        <taxon>Actinomycetota</taxon>
        <taxon>Actinomycetes</taxon>
        <taxon>Pseudonocardiales</taxon>
        <taxon>Pseudonocardiaceae</taxon>
        <taxon>Amycolatopsis</taxon>
    </lineage>
</organism>
<name>A0A1H3SDQ1_9PSEU</name>
<dbReference type="Proteomes" id="UP000199515">
    <property type="component" value="Unassembled WGS sequence"/>
</dbReference>
<dbReference type="EMBL" id="FNON01000013">
    <property type="protein sequence ID" value="SDZ35219.1"/>
    <property type="molecule type" value="Genomic_DNA"/>
</dbReference>
<dbReference type="AlphaFoldDB" id="A0A1H3SDQ1"/>
<dbReference type="RefSeq" id="WP_091298909.1">
    <property type="nucleotide sequence ID" value="NZ_FNON01000013.1"/>
</dbReference>
<evidence type="ECO:0000313" key="1">
    <source>
        <dbReference type="EMBL" id="SDZ35219.1"/>
    </source>
</evidence>
<dbReference type="STRING" id="589385.SAMN05421504_11394"/>
<keyword evidence="2" id="KW-1185">Reference proteome</keyword>
<dbReference type="OrthoDB" id="3481786at2"/>
<accession>A0A1H3SDQ1</accession>
<proteinExistence type="predicted"/>
<gene>
    <name evidence="1" type="ORF">SAMN05421504_11394</name>
</gene>
<evidence type="ECO:0000313" key="2">
    <source>
        <dbReference type="Proteomes" id="UP000199515"/>
    </source>
</evidence>